<dbReference type="GO" id="GO:0008270">
    <property type="term" value="F:zinc ion binding"/>
    <property type="evidence" value="ECO:0007669"/>
    <property type="project" value="InterPro"/>
</dbReference>
<feature type="domain" description="Enoyl reductase (ER)" evidence="14">
    <location>
        <begin position="11"/>
        <end position="334"/>
    </location>
</feature>
<dbReference type="InterPro" id="IPR041977">
    <property type="entry name" value="KOW_Spt5_4"/>
</dbReference>
<comment type="function">
    <text evidence="8">The SPT4-SPT5 complex mediates both activation and inhibition of transcription elongation, and plays a role in pre-mRNA processing. This complex seems to be important for the stability of the RNA polymerase II elongation machinery on the chromatin template but not for the inherent ability of this machinery to translocate down the gene.</text>
</comment>
<dbReference type="SUPFAM" id="SSF51735">
    <property type="entry name" value="NAD(P)-binding Rossmann-fold domains"/>
    <property type="match status" value="1"/>
</dbReference>
<keyword evidence="5" id="KW-0507">mRNA processing</keyword>
<dbReference type="Pfam" id="PF23291">
    <property type="entry name" value="KOW4_SPT5"/>
    <property type="match status" value="1"/>
</dbReference>
<dbReference type="PANTHER" id="PTHR11125:SF7">
    <property type="entry name" value="TRANSCRIPTION ELONGATION FACTOR SPT5"/>
    <property type="match status" value="1"/>
</dbReference>
<dbReference type="Gene3D" id="2.30.30.30">
    <property type="match status" value="3"/>
</dbReference>
<feature type="domain" description="KOW" evidence="13">
    <location>
        <begin position="756"/>
        <end position="783"/>
    </location>
</feature>
<keyword evidence="16" id="KW-1185">Reference proteome</keyword>
<dbReference type="GO" id="GO:0006368">
    <property type="term" value="P:transcription elongation by RNA polymerase II"/>
    <property type="evidence" value="ECO:0007669"/>
    <property type="project" value="TreeGrafter"/>
</dbReference>
<dbReference type="Pfam" id="PF00107">
    <property type="entry name" value="ADH_zinc_N"/>
    <property type="match status" value="1"/>
</dbReference>
<dbReference type="GO" id="GO:0006357">
    <property type="term" value="P:regulation of transcription by RNA polymerase II"/>
    <property type="evidence" value="ECO:0007669"/>
    <property type="project" value="InterPro"/>
</dbReference>
<dbReference type="GO" id="GO:0003729">
    <property type="term" value="F:mRNA binding"/>
    <property type="evidence" value="ECO:0007669"/>
    <property type="project" value="TreeGrafter"/>
</dbReference>
<dbReference type="GO" id="GO:0006397">
    <property type="term" value="P:mRNA processing"/>
    <property type="evidence" value="ECO:0007669"/>
    <property type="project" value="UniProtKB-KW"/>
</dbReference>
<dbReference type="InterPro" id="IPR057936">
    <property type="entry name" value="KOWx_Spt5"/>
</dbReference>
<dbReference type="Pfam" id="PF08240">
    <property type="entry name" value="ADH_N"/>
    <property type="match status" value="1"/>
</dbReference>
<feature type="domain" description="KOW" evidence="13">
    <location>
        <begin position="932"/>
        <end position="957"/>
    </location>
</feature>
<dbReference type="CDD" id="cd06085">
    <property type="entry name" value="KOW_Spt5_5"/>
    <property type="match status" value="1"/>
</dbReference>
<dbReference type="InterPro" id="IPR022581">
    <property type="entry name" value="Spt5_N"/>
</dbReference>
<feature type="domain" description="KOW" evidence="13">
    <location>
        <begin position="809"/>
        <end position="837"/>
    </location>
</feature>
<dbReference type="SUPFAM" id="SSF50104">
    <property type="entry name" value="Translation proteins SH3-like domain"/>
    <property type="match status" value="1"/>
</dbReference>
<name>A0A8E2E6T9_9PEZI</name>
<feature type="compositionally biased region" description="Basic and acidic residues" evidence="12">
    <location>
        <begin position="323"/>
        <end position="334"/>
    </location>
</feature>
<feature type="compositionally biased region" description="Basic residues" evidence="12">
    <location>
        <begin position="390"/>
        <end position="399"/>
    </location>
</feature>
<evidence type="ECO:0000256" key="10">
    <source>
        <dbReference type="ARBA" id="ARBA00029865"/>
    </source>
</evidence>
<dbReference type="SMART" id="SM00829">
    <property type="entry name" value="PKS_ER"/>
    <property type="match status" value="1"/>
</dbReference>
<dbReference type="Gene3D" id="3.30.70.940">
    <property type="entry name" value="NusG, N-terminal domain"/>
    <property type="match status" value="1"/>
</dbReference>
<dbReference type="FunFam" id="2.30.30.30:FF:000018">
    <property type="entry name" value="Transcription elongation factor SPT5"/>
    <property type="match status" value="1"/>
</dbReference>
<gene>
    <name evidence="15" type="ORF">K432DRAFT_417976</name>
</gene>
<evidence type="ECO:0000256" key="9">
    <source>
        <dbReference type="ARBA" id="ARBA00025870"/>
    </source>
</evidence>
<evidence type="ECO:0000256" key="7">
    <source>
        <dbReference type="ARBA" id="ARBA00023242"/>
    </source>
</evidence>
<dbReference type="CDD" id="cd06084">
    <property type="entry name" value="KOW_Spt5_4"/>
    <property type="match status" value="1"/>
</dbReference>
<feature type="region of interest" description="Disordered" evidence="12">
    <location>
        <begin position="642"/>
        <end position="667"/>
    </location>
</feature>
<organism evidence="15 16">
    <name type="scientific">Lepidopterella palustris CBS 459.81</name>
    <dbReference type="NCBI Taxonomy" id="1314670"/>
    <lineage>
        <taxon>Eukaryota</taxon>
        <taxon>Fungi</taxon>
        <taxon>Dikarya</taxon>
        <taxon>Ascomycota</taxon>
        <taxon>Pezizomycotina</taxon>
        <taxon>Dothideomycetes</taxon>
        <taxon>Pleosporomycetidae</taxon>
        <taxon>Mytilinidiales</taxon>
        <taxon>Argynnaceae</taxon>
        <taxon>Lepidopterella</taxon>
    </lineage>
</organism>
<feature type="compositionally biased region" description="Pro residues" evidence="12">
    <location>
        <begin position="1251"/>
        <end position="1261"/>
    </location>
</feature>
<dbReference type="CDD" id="cd06083">
    <property type="entry name" value="KOW_Spt5_3"/>
    <property type="match status" value="1"/>
</dbReference>
<dbReference type="GO" id="GO:0032784">
    <property type="term" value="P:regulation of DNA-templated transcription elongation"/>
    <property type="evidence" value="ECO:0007669"/>
    <property type="project" value="InterPro"/>
</dbReference>
<evidence type="ECO:0000256" key="1">
    <source>
        <dbReference type="ARBA" id="ARBA00004123"/>
    </source>
</evidence>
<sequence>MKAIVIDKFVSNLQELQPSDAPIPKPYPPRELRICITHVGLTHVDLLYAQGLHQNNRRHVIPPFILGTEFAGVVTSSPVLSSLKPGTRVFGSALGSFAESICVNEGSVRKVPDNWSNAEACAVGASGAISWASLVSVAKLQKGETVLVLGAGGGLGVIAIQIAKALGARVIAVVGDKEKAKVVRDLGADEVVGYNLPGWEKNVKDLTEGGEGVDVVYDAVGAVESSLKCLKYQGRIVVLGFAGRGGKMEEIKVNRILLKAATVVGYRFGEQGRRFPHETEAIWNGFMELVEDGNIKAVIYNGNGSESDDDDFNPLPEVDDEDAAPRRTVQQEHLDDGDDGEPEQAAAAGRKSVDNDNDDDEEEDDDEGEADDDEDEDDEEDDDEEDRVVGRPRKRRKRDARMQFIDVEAEVDDEDEEELDEEDELPDETHPDDLLEPAGADLDDRRHRELDRRREAEATMDAEQVAAKFDEKYRRREMVRAARSTGPAPLALPTVNDPSIWGVRIKQGKEREVIYAITKRIDERSRTRDPLRIYSAFERGGTMSGYIYVEADGKQDMLEALADIPFVYMGSGQISIEVKERPDLLRKRKKDPLNPGDWVRMKRPPLYAGDLAKINEVHANGLDCSVYIVPRLDYGLNEDVNAAPAPDLNKRKRAGPGPKGPRPPQRLFNEADAKKRHMKYLSQTGSGGTKHFQYKSDEYVNGLLLKDVKISHFITKDVNAQMSEMQLFGELSVDGTENIDLAAIQAAQKANTTGSSYVPGDNVEVYDGEQKGVLGTTVSVTGDIVTLKVTEGLLKGQTIDAPVKTLRKLFREGDHVKVIGGSKYVDEVGMVTKIKDDKVTLLSDSTQQEITVFSKDLKRAADSATVGNDSDYDLYDLVQLDAATVACVIKVDREILRVIDQNGSVRTILHSQVSTKLDKRRNAVATDRDGSEIRHDDTVKEHGGESRQGRVLYIHRSHLFVQNREQPENGGIFVVRSTNVTTMAAKSGRAQAAGPDLSKMNPTLMPTGANGNAMPPPRSIGRDKLIGKTVTVRKGPHKGLLGIVKDTNADEARVELHTKNKVITIKKDLLSIKDPITGNSIDFSGKFANRSRGTPNYGPGGATPSREWSGGRTPGWGAGQSRVPSWGTPSGGAGGRTPGWNSGRTPGWNGAGNDGSRTAYGGNDGSRTAYGGNDGSRTAYGGATAYGGDGSRTAYGGFSGSRTPGGPGWGSAPSGSKTPGHNTSSHSASNGASYNSNSYPAPTPSAYQAPTPAPYQAPTPAPYNSYVGAPTPAGPLDAPTPGFSAPTPGDTAHHPTPRGYGGYGGGYGATPAAAPTPGAPTPGQWPDTPWGAPETPAATGGDEDPRYE</sequence>
<dbReference type="InterPro" id="IPR039659">
    <property type="entry name" value="SPT5"/>
</dbReference>
<dbReference type="CDD" id="cd09888">
    <property type="entry name" value="NGN_Euk"/>
    <property type="match status" value="1"/>
</dbReference>
<feature type="domain" description="KOW" evidence="13">
    <location>
        <begin position="1023"/>
        <end position="1050"/>
    </location>
</feature>
<evidence type="ECO:0000256" key="6">
    <source>
        <dbReference type="ARBA" id="ARBA00023163"/>
    </source>
</evidence>
<dbReference type="GO" id="GO:0032044">
    <property type="term" value="C:DSIF complex"/>
    <property type="evidence" value="ECO:0007669"/>
    <property type="project" value="TreeGrafter"/>
</dbReference>
<comment type="subcellular location">
    <subcellularLocation>
        <location evidence="1">Nucleus</location>
    </subcellularLocation>
</comment>
<feature type="region of interest" description="Disordered" evidence="12">
    <location>
        <begin position="920"/>
        <end position="945"/>
    </location>
</feature>
<evidence type="ECO:0000313" key="16">
    <source>
        <dbReference type="Proteomes" id="UP000250266"/>
    </source>
</evidence>
<dbReference type="GO" id="GO:0016491">
    <property type="term" value="F:oxidoreductase activity"/>
    <property type="evidence" value="ECO:0007669"/>
    <property type="project" value="InterPro"/>
</dbReference>
<evidence type="ECO:0000313" key="15">
    <source>
        <dbReference type="EMBL" id="OCK78481.1"/>
    </source>
</evidence>
<feature type="compositionally biased region" description="Acidic residues" evidence="12">
    <location>
        <begin position="306"/>
        <end position="322"/>
    </location>
</feature>
<dbReference type="Pfam" id="PF23290">
    <property type="entry name" value="KOW5_SPT5"/>
    <property type="match status" value="1"/>
</dbReference>
<keyword evidence="7" id="KW-0539">Nucleus</keyword>
<dbReference type="InterPro" id="IPR005824">
    <property type="entry name" value="KOW"/>
</dbReference>
<evidence type="ECO:0000256" key="11">
    <source>
        <dbReference type="ARBA" id="ARBA00031006"/>
    </source>
</evidence>
<dbReference type="SUPFAM" id="SSF50129">
    <property type="entry name" value="GroES-like"/>
    <property type="match status" value="1"/>
</dbReference>
<dbReference type="Gene3D" id="3.40.50.720">
    <property type="entry name" value="NAD(P)-binding Rossmann-like Domain"/>
    <property type="match status" value="1"/>
</dbReference>
<dbReference type="InterPro" id="IPR020843">
    <property type="entry name" value="ER"/>
</dbReference>
<dbReference type="InterPro" id="IPR041976">
    <property type="entry name" value="KOW_Spt5_3"/>
</dbReference>
<dbReference type="Pfam" id="PF11942">
    <property type="entry name" value="Spt5_N"/>
    <property type="match status" value="1"/>
</dbReference>
<protein>
    <recommendedName>
        <fullName evidence="3">Transcription elongation factor SPT5</fullName>
    </recommendedName>
    <alternativeName>
        <fullName evidence="10 11">Chromatin Elongation factor SPT5</fullName>
    </alternativeName>
    <alternativeName>
        <fullName evidence="4">Transcription elongation factor spt5</fullName>
    </alternativeName>
</protein>
<dbReference type="InterPro" id="IPR041973">
    <property type="entry name" value="KOW_Spt5_1"/>
</dbReference>
<evidence type="ECO:0000259" key="13">
    <source>
        <dbReference type="SMART" id="SM00739"/>
    </source>
</evidence>
<dbReference type="InterPro" id="IPR036291">
    <property type="entry name" value="NAD(P)-bd_dom_sf"/>
</dbReference>
<comment type="similarity">
    <text evidence="2">Belongs to the SPT5 family.</text>
</comment>
<evidence type="ECO:0000256" key="3">
    <source>
        <dbReference type="ARBA" id="ARBA00020181"/>
    </source>
</evidence>
<dbReference type="InterPro" id="IPR014722">
    <property type="entry name" value="Rib_uL2_dom2"/>
</dbReference>
<dbReference type="InterPro" id="IPR041978">
    <property type="entry name" value="KOW_Spt5_5"/>
</dbReference>
<evidence type="ECO:0000256" key="12">
    <source>
        <dbReference type="SAM" id="MobiDB-lite"/>
    </source>
</evidence>
<dbReference type="EMBL" id="KV745056">
    <property type="protein sequence ID" value="OCK78481.1"/>
    <property type="molecule type" value="Genomic_DNA"/>
</dbReference>
<dbReference type="Proteomes" id="UP000250266">
    <property type="component" value="Unassembled WGS sequence"/>
</dbReference>
<dbReference type="InterPro" id="IPR039385">
    <property type="entry name" value="NGN_Euk"/>
</dbReference>
<dbReference type="Pfam" id="PF03439">
    <property type="entry name" value="Spt5-NGN"/>
    <property type="match status" value="1"/>
</dbReference>
<proteinExistence type="inferred from homology"/>
<dbReference type="PROSITE" id="PS01162">
    <property type="entry name" value="QOR_ZETA_CRYSTAL"/>
    <property type="match status" value="1"/>
</dbReference>
<evidence type="ECO:0000256" key="8">
    <source>
        <dbReference type="ARBA" id="ARBA00024691"/>
    </source>
</evidence>
<dbReference type="Gene3D" id="3.90.180.10">
    <property type="entry name" value="Medium-chain alcohol dehydrogenases, catalytic domain"/>
    <property type="match status" value="1"/>
</dbReference>
<feature type="compositionally biased region" description="Gly residues" evidence="12">
    <location>
        <begin position="1299"/>
        <end position="1308"/>
    </location>
</feature>
<dbReference type="Pfam" id="PF23037">
    <property type="entry name" value="KOWx_SPT5"/>
    <property type="match status" value="1"/>
</dbReference>
<dbReference type="OrthoDB" id="28901at2759"/>
<evidence type="ECO:0000256" key="5">
    <source>
        <dbReference type="ARBA" id="ARBA00022664"/>
    </source>
</evidence>
<dbReference type="InterPro" id="IPR013154">
    <property type="entry name" value="ADH-like_N"/>
</dbReference>
<dbReference type="InterPro" id="IPR036735">
    <property type="entry name" value="NGN_dom_sf"/>
</dbReference>
<feature type="compositionally biased region" description="Acidic residues" evidence="12">
    <location>
        <begin position="355"/>
        <end position="386"/>
    </location>
</feature>
<dbReference type="CDD" id="cd06082">
    <property type="entry name" value="KOW_Spt5_2"/>
    <property type="match status" value="1"/>
</dbReference>
<feature type="compositionally biased region" description="Basic and acidic residues" evidence="12">
    <location>
        <begin position="442"/>
        <end position="457"/>
    </location>
</feature>
<dbReference type="InterPro" id="IPR011032">
    <property type="entry name" value="GroES-like_sf"/>
</dbReference>
<dbReference type="InterPro" id="IPR008991">
    <property type="entry name" value="Translation_prot_SH3-like_sf"/>
</dbReference>
<comment type="subunit">
    <text evidence="9">Component of the SPT4-SPT5 complex. Interacts with RNA polymerase II.</text>
</comment>
<dbReference type="InterPro" id="IPR013149">
    <property type="entry name" value="ADH-like_C"/>
</dbReference>
<evidence type="ECO:0000256" key="4">
    <source>
        <dbReference type="ARBA" id="ARBA00021370"/>
    </source>
</evidence>
<feature type="compositionally biased region" description="Gly residues" evidence="12">
    <location>
        <begin position="1197"/>
        <end position="1209"/>
    </location>
</feature>
<feature type="compositionally biased region" description="Low complexity" evidence="12">
    <location>
        <begin position="1210"/>
        <end position="1250"/>
    </location>
</feature>
<feature type="compositionally biased region" description="Acidic residues" evidence="12">
    <location>
        <begin position="407"/>
        <end position="426"/>
    </location>
</feature>
<feature type="region of interest" description="Disordered" evidence="12">
    <location>
        <begin position="300"/>
        <end position="459"/>
    </location>
</feature>
<dbReference type="InterPro" id="IPR005100">
    <property type="entry name" value="NGN-domain"/>
</dbReference>
<reference evidence="15 16" key="1">
    <citation type="journal article" date="2016" name="Nat. Commun.">
        <title>Ectomycorrhizal ecology is imprinted in the genome of the dominant symbiotic fungus Cenococcum geophilum.</title>
        <authorList>
            <consortium name="DOE Joint Genome Institute"/>
            <person name="Peter M."/>
            <person name="Kohler A."/>
            <person name="Ohm R.A."/>
            <person name="Kuo A."/>
            <person name="Krutzmann J."/>
            <person name="Morin E."/>
            <person name="Arend M."/>
            <person name="Barry K.W."/>
            <person name="Binder M."/>
            <person name="Choi C."/>
            <person name="Clum A."/>
            <person name="Copeland A."/>
            <person name="Grisel N."/>
            <person name="Haridas S."/>
            <person name="Kipfer T."/>
            <person name="LaButti K."/>
            <person name="Lindquist E."/>
            <person name="Lipzen A."/>
            <person name="Maire R."/>
            <person name="Meier B."/>
            <person name="Mihaltcheva S."/>
            <person name="Molinier V."/>
            <person name="Murat C."/>
            <person name="Poggeler S."/>
            <person name="Quandt C.A."/>
            <person name="Sperisen C."/>
            <person name="Tritt A."/>
            <person name="Tisserant E."/>
            <person name="Crous P.W."/>
            <person name="Henrissat B."/>
            <person name="Nehls U."/>
            <person name="Egli S."/>
            <person name="Spatafora J.W."/>
            <person name="Grigoriev I.V."/>
            <person name="Martin F.M."/>
        </authorList>
    </citation>
    <scope>NUCLEOTIDE SEQUENCE [LARGE SCALE GENOMIC DNA]</scope>
    <source>
        <strain evidence="15 16">CBS 459.81</strain>
    </source>
</reference>
<evidence type="ECO:0000256" key="2">
    <source>
        <dbReference type="ARBA" id="ARBA00006956"/>
    </source>
</evidence>
<dbReference type="Pfam" id="PF23284">
    <property type="entry name" value="KOW2_Spt5"/>
    <property type="match status" value="1"/>
</dbReference>
<dbReference type="SMART" id="SM00739">
    <property type="entry name" value="KOW"/>
    <property type="match status" value="4"/>
</dbReference>
<feature type="region of interest" description="Disordered" evidence="12">
    <location>
        <begin position="1084"/>
        <end position="1348"/>
    </location>
</feature>
<dbReference type="CDD" id="cd08241">
    <property type="entry name" value="QOR1"/>
    <property type="match status" value="1"/>
</dbReference>
<dbReference type="PANTHER" id="PTHR11125">
    <property type="entry name" value="SUPPRESSOR OF TY 5"/>
    <property type="match status" value="1"/>
</dbReference>
<keyword evidence="6" id="KW-0804">Transcription</keyword>
<dbReference type="FunFam" id="2.30.30.30:FF:000029">
    <property type="entry name" value="Transcription elongation factor SPT5"/>
    <property type="match status" value="1"/>
</dbReference>
<dbReference type="InterPro" id="IPR041975">
    <property type="entry name" value="KOW_Spt5_2"/>
</dbReference>
<accession>A0A8E2E6T9</accession>
<evidence type="ECO:0000259" key="14">
    <source>
        <dbReference type="SMART" id="SM00829"/>
    </source>
</evidence>
<dbReference type="CDD" id="cd06081">
    <property type="entry name" value="KOW_Spt5_1"/>
    <property type="match status" value="1"/>
</dbReference>
<dbReference type="InterPro" id="IPR002364">
    <property type="entry name" value="Quin_OxRdtase/zeta-crystal_CS"/>
</dbReference>